<keyword evidence="2" id="KW-1185">Reference proteome</keyword>
<protein>
    <submittedName>
        <fullName evidence="1">Putative DNA helicase INO80</fullName>
    </submittedName>
</protein>
<dbReference type="Proteomes" id="UP000032142">
    <property type="component" value="Unassembled WGS sequence"/>
</dbReference>
<keyword evidence="1" id="KW-0547">Nucleotide-binding</keyword>
<proteinExistence type="predicted"/>
<gene>
    <name evidence="1" type="ORF">F383_24611</name>
</gene>
<keyword evidence="1" id="KW-0067">ATP-binding</keyword>
<keyword evidence="1" id="KW-0378">Hydrolase</keyword>
<dbReference type="GO" id="GO:0004386">
    <property type="term" value="F:helicase activity"/>
    <property type="evidence" value="ECO:0007669"/>
    <property type="project" value="UniProtKB-KW"/>
</dbReference>
<keyword evidence="1" id="KW-0347">Helicase</keyword>
<reference evidence="2" key="1">
    <citation type="submission" date="2014-09" db="EMBL/GenBank/DDBJ databases">
        <authorList>
            <person name="Mudge J."/>
            <person name="Ramaraj T."/>
            <person name="Lindquist I.E."/>
            <person name="Bharti A.K."/>
            <person name="Sundararajan A."/>
            <person name="Cameron C.T."/>
            <person name="Woodward J.E."/>
            <person name="May G.D."/>
            <person name="Brubaker C."/>
            <person name="Broadhvest J."/>
            <person name="Wilkins T.A."/>
        </authorList>
    </citation>
    <scope>NUCLEOTIDE SEQUENCE</scope>
    <source>
        <strain evidence="2">cv. AKA8401</strain>
    </source>
</reference>
<organism evidence="1 2">
    <name type="scientific">Gossypium arboreum</name>
    <name type="common">Tree cotton</name>
    <name type="synonym">Gossypium nanking</name>
    <dbReference type="NCBI Taxonomy" id="29729"/>
    <lineage>
        <taxon>Eukaryota</taxon>
        <taxon>Viridiplantae</taxon>
        <taxon>Streptophyta</taxon>
        <taxon>Embryophyta</taxon>
        <taxon>Tracheophyta</taxon>
        <taxon>Spermatophyta</taxon>
        <taxon>Magnoliopsida</taxon>
        <taxon>eudicotyledons</taxon>
        <taxon>Gunneridae</taxon>
        <taxon>Pentapetalae</taxon>
        <taxon>rosids</taxon>
        <taxon>malvids</taxon>
        <taxon>Malvales</taxon>
        <taxon>Malvaceae</taxon>
        <taxon>Malvoideae</taxon>
        <taxon>Gossypium</taxon>
    </lineage>
</organism>
<name>A0A0B0P680_GOSAR</name>
<dbReference type="EMBL" id="KN415580">
    <property type="protein sequence ID" value="KHG20387.1"/>
    <property type="molecule type" value="Genomic_DNA"/>
</dbReference>
<dbReference type="AlphaFoldDB" id="A0A0B0P680"/>
<evidence type="ECO:0000313" key="2">
    <source>
        <dbReference type="Proteomes" id="UP000032142"/>
    </source>
</evidence>
<sequence>MSYTFFFGKTFSKTRENAFSPSPSPWVANQCHCQEPYPRPKFLKSCAISKNDDEKVWSRTNARAGVKDVSSTVSGLSQNLSLYVQFSALVKRGSKPDKEEEEK</sequence>
<evidence type="ECO:0000313" key="1">
    <source>
        <dbReference type="EMBL" id="KHG20387.1"/>
    </source>
</evidence>
<accession>A0A0B0P680</accession>